<accession>A0A4Y8TVL0</accession>
<evidence type="ECO:0000256" key="1">
    <source>
        <dbReference type="ARBA" id="ARBA00022630"/>
    </source>
</evidence>
<dbReference type="GO" id="GO:0010181">
    <property type="term" value="F:FMN binding"/>
    <property type="evidence" value="ECO:0007669"/>
    <property type="project" value="InterPro"/>
</dbReference>
<dbReference type="SUPFAM" id="SSF51395">
    <property type="entry name" value="FMN-linked oxidoreductases"/>
    <property type="match status" value="1"/>
</dbReference>
<dbReference type="Pfam" id="PF00724">
    <property type="entry name" value="Oxidored_FMN"/>
    <property type="match status" value="1"/>
</dbReference>
<keyword evidence="2" id="KW-0560">Oxidoreductase</keyword>
<dbReference type="Proteomes" id="UP000297638">
    <property type="component" value="Unassembled WGS sequence"/>
</dbReference>
<protein>
    <submittedName>
        <fullName evidence="4">NADH:flavin oxidoreductase</fullName>
    </submittedName>
</protein>
<feature type="domain" description="NADH:flavin oxidoreductase/NADH oxidase N-terminal" evidence="3">
    <location>
        <begin position="9"/>
        <end position="245"/>
    </location>
</feature>
<evidence type="ECO:0000313" key="4">
    <source>
        <dbReference type="EMBL" id="TFH55762.1"/>
    </source>
</evidence>
<dbReference type="GO" id="GO:0016491">
    <property type="term" value="F:oxidoreductase activity"/>
    <property type="evidence" value="ECO:0007669"/>
    <property type="project" value="UniProtKB-KW"/>
</dbReference>
<evidence type="ECO:0000259" key="3">
    <source>
        <dbReference type="Pfam" id="PF00724"/>
    </source>
</evidence>
<dbReference type="RefSeq" id="WP_134779068.1">
    <property type="nucleotide sequence ID" value="NZ_SPDS01000001.1"/>
</dbReference>
<gene>
    <name evidence="4" type="ORF">EXY26_01350</name>
</gene>
<comment type="caution">
    <text evidence="4">The sequence shown here is derived from an EMBL/GenBank/DDBJ whole genome shotgun (WGS) entry which is preliminary data.</text>
</comment>
<keyword evidence="1" id="KW-0285">Flavoprotein</keyword>
<evidence type="ECO:0000256" key="2">
    <source>
        <dbReference type="ARBA" id="ARBA00023002"/>
    </source>
</evidence>
<organism evidence="4 5">
    <name type="scientific">Glutamicibacter arilaitensis</name>
    <dbReference type="NCBI Taxonomy" id="256701"/>
    <lineage>
        <taxon>Bacteria</taxon>
        <taxon>Bacillati</taxon>
        <taxon>Actinomycetota</taxon>
        <taxon>Actinomycetes</taxon>
        <taxon>Micrococcales</taxon>
        <taxon>Micrococcaceae</taxon>
        <taxon>Glutamicibacter</taxon>
    </lineage>
</organism>
<dbReference type="InterPro" id="IPR013785">
    <property type="entry name" value="Aldolase_TIM"/>
</dbReference>
<evidence type="ECO:0000313" key="5">
    <source>
        <dbReference type="Proteomes" id="UP000297638"/>
    </source>
</evidence>
<dbReference type="Gene3D" id="3.20.20.70">
    <property type="entry name" value="Aldolase class I"/>
    <property type="match status" value="1"/>
</dbReference>
<proteinExistence type="predicted"/>
<dbReference type="PANTHER" id="PTHR43656">
    <property type="entry name" value="BINDING OXIDOREDUCTASE, PUTATIVE (AFU_ORTHOLOGUE AFUA_2G08260)-RELATED"/>
    <property type="match status" value="1"/>
</dbReference>
<reference evidence="4 5" key="1">
    <citation type="submission" date="2019-03" db="EMBL/GenBank/DDBJ databases">
        <title>Glutamicibacter sp. LJH19 genome.</title>
        <authorList>
            <person name="Sinai Borker S."/>
            <person name="Kumar R."/>
        </authorList>
    </citation>
    <scope>NUCLEOTIDE SEQUENCE [LARGE SCALE GENOMIC DNA]</scope>
    <source>
        <strain evidence="4 5">LJH19</strain>
    </source>
</reference>
<dbReference type="InterPro" id="IPR051799">
    <property type="entry name" value="NADH_flavin_oxidoreductase"/>
</dbReference>
<dbReference type="InterPro" id="IPR001155">
    <property type="entry name" value="OxRdtase_FMN_N"/>
</dbReference>
<dbReference type="PANTHER" id="PTHR43656:SF2">
    <property type="entry name" value="BINDING OXIDOREDUCTASE, PUTATIVE (AFU_ORTHOLOGUE AFUA_2G08260)-RELATED"/>
    <property type="match status" value="1"/>
</dbReference>
<dbReference type="CDD" id="cd02803">
    <property type="entry name" value="OYE_like_FMN_family"/>
    <property type="match status" value="1"/>
</dbReference>
<dbReference type="AlphaFoldDB" id="A0A4Y8TVL0"/>
<name>A0A4Y8TVL0_9MICC</name>
<dbReference type="EMBL" id="SPDS01000001">
    <property type="protein sequence ID" value="TFH55762.1"/>
    <property type="molecule type" value="Genomic_DNA"/>
</dbReference>
<sequence length="419" mass="45847">MTTTIPDPYAPTTLGPVTLRNRIIKAATSEGRSPKGLVTEDLIDFHLEFIRGGAAMTTVAYCCVSPEGASAPGQILMSEQALPGLRQLTDAIHAEGGAISAQLGHAGMVASKKITGVTSMGPSKFVNPSSMEYCRAIRREEITEVIEQFGAAARIAVQAGFDAVELHFGHNYLPSSFLSPLLNRRKDEYGGSIENRSRFVREIAQRVREVVGDKIAVIAKISMDDGLPGSIWLNDSIRTAQLLDEDRNLDAIELTQGSSIIRQMYLFRGDVPVSDFAAVVKEPMKTGVRLFGKLALGSFPYKDLYMLEAARQFVPVMKHTKLILLGGITSREHIDTGMREGFDFVAMGRGLLREPDLSNRIREDSTVTSRCIHCNKCMYTVYGRTHCVMEPNDHHGALPDGSSAYAVDRERLLPLSSVG</sequence>